<dbReference type="Pfam" id="PF00239">
    <property type="entry name" value="Resolvase"/>
    <property type="match status" value="1"/>
</dbReference>
<keyword evidence="3" id="KW-0233">DNA recombination</keyword>
<dbReference type="InterPro" id="IPR036162">
    <property type="entry name" value="Resolvase-like_N_sf"/>
</dbReference>
<dbReference type="PANTHER" id="PTHR30461:SF2">
    <property type="entry name" value="SERINE RECOMBINASE PINE-RELATED"/>
    <property type="match status" value="1"/>
</dbReference>
<name>A0A1M5TJM8_FLAJO</name>
<dbReference type="GO" id="GO:0003677">
    <property type="term" value="F:DNA binding"/>
    <property type="evidence" value="ECO:0007669"/>
    <property type="project" value="UniProtKB-KW"/>
</dbReference>
<dbReference type="CDD" id="cd03768">
    <property type="entry name" value="SR_ResInv"/>
    <property type="match status" value="1"/>
</dbReference>
<evidence type="ECO:0000256" key="3">
    <source>
        <dbReference type="ARBA" id="ARBA00023172"/>
    </source>
</evidence>
<dbReference type="EMBL" id="FQWH01000011">
    <property type="protein sequence ID" value="SHH50914.1"/>
    <property type="molecule type" value="Genomic_DNA"/>
</dbReference>
<evidence type="ECO:0000256" key="4">
    <source>
        <dbReference type="PIRSR" id="PIRSR606118-50"/>
    </source>
</evidence>
<dbReference type="PROSITE" id="PS00397">
    <property type="entry name" value="RECOMBINASES_1"/>
    <property type="match status" value="1"/>
</dbReference>
<keyword evidence="2" id="KW-0238">DNA-binding</keyword>
<evidence type="ECO:0000256" key="2">
    <source>
        <dbReference type="ARBA" id="ARBA00023125"/>
    </source>
</evidence>
<dbReference type="SMART" id="SM00857">
    <property type="entry name" value="Resolvase"/>
    <property type="match status" value="1"/>
</dbReference>
<protein>
    <submittedName>
        <fullName evidence="7">Resolvase, N terminal domain</fullName>
    </submittedName>
</protein>
<accession>A0A1M5TJM8</accession>
<proteinExistence type="predicted"/>
<dbReference type="RefSeq" id="WP_073410661.1">
    <property type="nucleotide sequence ID" value="NZ_FQWH01000011.1"/>
</dbReference>
<organism evidence="7 8">
    <name type="scientific">Flavobacterium johnsoniae</name>
    <name type="common">Cytophaga johnsonae</name>
    <dbReference type="NCBI Taxonomy" id="986"/>
    <lineage>
        <taxon>Bacteria</taxon>
        <taxon>Pseudomonadati</taxon>
        <taxon>Bacteroidota</taxon>
        <taxon>Flavobacteriia</taxon>
        <taxon>Flavobacteriales</taxon>
        <taxon>Flavobacteriaceae</taxon>
        <taxon>Flavobacterium</taxon>
    </lineage>
</organism>
<dbReference type="InterPro" id="IPR006118">
    <property type="entry name" value="Recombinase_CS"/>
</dbReference>
<dbReference type="InterPro" id="IPR006119">
    <property type="entry name" value="Resolv_N"/>
</dbReference>
<dbReference type="GO" id="GO:0000150">
    <property type="term" value="F:DNA strand exchange activity"/>
    <property type="evidence" value="ECO:0007669"/>
    <property type="project" value="InterPro"/>
</dbReference>
<gene>
    <name evidence="7" type="ORF">SAMN05444388_111158</name>
</gene>
<dbReference type="InterPro" id="IPR050639">
    <property type="entry name" value="SSR_resolvase"/>
</dbReference>
<evidence type="ECO:0000313" key="7">
    <source>
        <dbReference type="EMBL" id="SHH50914.1"/>
    </source>
</evidence>
<sequence length="227" mass="25963">MIKYVAYVRVSTIKQDLGLESQLNIINNYINKEDEILKIFTEKESGRDNNRIELGKAIEYTKNNNAILLIAKLDRLSRNVMFISTLMDSKVDFKACDIPTADNFTIHIFAALAEREVGIIRERTKNALSVIKTNIEKNGYHISKKGNMITSLGKNELKKEDWQKGQLAIKEKRLQNQNLKKAKAFANVLKGNGLNYVQITKLLNENGFKTSKGKDYMNTSTIRLFKE</sequence>
<evidence type="ECO:0000256" key="1">
    <source>
        <dbReference type="ARBA" id="ARBA00022908"/>
    </source>
</evidence>
<dbReference type="PROSITE" id="PS51736">
    <property type="entry name" value="RECOMBINASES_3"/>
    <property type="match status" value="1"/>
</dbReference>
<dbReference type="GO" id="GO:0015074">
    <property type="term" value="P:DNA integration"/>
    <property type="evidence" value="ECO:0007669"/>
    <property type="project" value="UniProtKB-KW"/>
</dbReference>
<evidence type="ECO:0000259" key="6">
    <source>
        <dbReference type="PROSITE" id="PS51736"/>
    </source>
</evidence>
<feature type="domain" description="Resolvase/invertase-type recombinase catalytic" evidence="6">
    <location>
        <begin position="3"/>
        <end position="135"/>
    </location>
</feature>
<evidence type="ECO:0000256" key="5">
    <source>
        <dbReference type="PROSITE-ProRule" id="PRU10137"/>
    </source>
</evidence>
<dbReference type="Proteomes" id="UP000184112">
    <property type="component" value="Unassembled WGS sequence"/>
</dbReference>
<dbReference type="PANTHER" id="PTHR30461">
    <property type="entry name" value="DNA-INVERTASE FROM LAMBDOID PROPHAGE"/>
    <property type="match status" value="1"/>
</dbReference>
<evidence type="ECO:0000313" key="8">
    <source>
        <dbReference type="Proteomes" id="UP000184112"/>
    </source>
</evidence>
<dbReference type="AlphaFoldDB" id="A0A1M5TJM8"/>
<feature type="active site" description="O-(5'-phospho-DNA)-serine intermediate" evidence="4 5">
    <location>
        <position position="11"/>
    </location>
</feature>
<keyword evidence="1" id="KW-0229">DNA integration</keyword>
<dbReference type="Gene3D" id="3.40.50.1390">
    <property type="entry name" value="Resolvase, N-terminal catalytic domain"/>
    <property type="match status" value="1"/>
</dbReference>
<reference evidence="7 8" key="1">
    <citation type="submission" date="2016-11" db="EMBL/GenBank/DDBJ databases">
        <authorList>
            <person name="Jaros S."/>
            <person name="Januszkiewicz K."/>
            <person name="Wedrychowicz H."/>
        </authorList>
    </citation>
    <scope>NUCLEOTIDE SEQUENCE [LARGE SCALE GENOMIC DNA]</scope>
    <source>
        <strain evidence="7 8">DSM 6792</strain>
    </source>
</reference>
<dbReference type="SUPFAM" id="SSF53041">
    <property type="entry name" value="Resolvase-like"/>
    <property type="match status" value="1"/>
</dbReference>